<evidence type="ECO:0000256" key="5">
    <source>
        <dbReference type="RuleBase" id="RU361153"/>
    </source>
</evidence>
<dbReference type="eggNOG" id="COG2730">
    <property type="taxonomic scope" value="Bacteria"/>
</dbReference>
<dbReference type="PANTHER" id="PTHR34142">
    <property type="entry name" value="ENDO-BETA-1,4-GLUCANASE A"/>
    <property type="match status" value="1"/>
</dbReference>
<feature type="region of interest" description="Disordered" evidence="6">
    <location>
        <begin position="44"/>
        <end position="78"/>
    </location>
</feature>
<evidence type="ECO:0000259" key="7">
    <source>
        <dbReference type="Pfam" id="PF00150"/>
    </source>
</evidence>
<gene>
    <name evidence="8" type="ORF">BCUN_1477</name>
</gene>
<feature type="compositionally biased region" description="Polar residues" evidence="6">
    <location>
        <begin position="68"/>
        <end position="77"/>
    </location>
</feature>
<dbReference type="InterPro" id="IPR017853">
    <property type="entry name" value="GH"/>
</dbReference>
<accession>A0A087AYL5</accession>
<keyword evidence="3 5" id="KW-0378">Hydrolase</keyword>
<dbReference type="AlphaFoldDB" id="A0A087AYL5"/>
<comment type="catalytic activity">
    <reaction evidence="1">
        <text>Endohydrolysis of (1-&gt;4)-beta-D-glucosidic linkages in cellulose, lichenin and cereal beta-D-glucans.</text>
        <dbReference type="EC" id="3.2.1.4"/>
    </reaction>
</comment>
<evidence type="ECO:0000313" key="8">
    <source>
        <dbReference type="EMBL" id="KFI63865.1"/>
    </source>
</evidence>
<evidence type="ECO:0000256" key="4">
    <source>
        <dbReference type="ARBA" id="ARBA00023295"/>
    </source>
</evidence>
<evidence type="ECO:0000313" key="9">
    <source>
        <dbReference type="Proteomes" id="UP000029067"/>
    </source>
</evidence>
<comment type="similarity">
    <text evidence="5">Belongs to the glycosyl hydrolase 5 (cellulase A) family.</text>
</comment>
<dbReference type="Gene3D" id="3.20.20.80">
    <property type="entry name" value="Glycosidases"/>
    <property type="match status" value="1"/>
</dbReference>
<organism evidence="8 9">
    <name type="scientific">Bifidobacterium cuniculi</name>
    <dbReference type="NCBI Taxonomy" id="1688"/>
    <lineage>
        <taxon>Bacteria</taxon>
        <taxon>Bacillati</taxon>
        <taxon>Actinomycetota</taxon>
        <taxon>Actinomycetes</taxon>
        <taxon>Bifidobacteriales</taxon>
        <taxon>Bifidobacteriaceae</taxon>
        <taxon>Bifidobacterium</taxon>
    </lineage>
</organism>
<dbReference type="PANTHER" id="PTHR34142:SF1">
    <property type="entry name" value="GLYCOSIDE HYDROLASE FAMILY 5 DOMAIN-CONTAINING PROTEIN"/>
    <property type="match status" value="1"/>
</dbReference>
<dbReference type="EMBL" id="JGYV01000006">
    <property type="protein sequence ID" value="KFI63865.1"/>
    <property type="molecule type" value="Genomic_DNA"/>
</dbReference>
<comment type="caution">
    <text evidence="8">The sequence shown here is derived from an EMBL/GenBank/DDBJ whole genome shotgun (WGS) entry which is preliminary data.</text>
</comment>
<dbReference type="Pfam" id="PF00150">
    <property type="entry name" value="Cellulase"/>
    <property type="match status" value="1"/>
</dbReference>
<evidence type="ECO:0000256" key="1">
    <source>
        <dbReference type="ARBA" id="ARBA00000966"/>
    </source>
</evidence>
<feature type="domain" description="Glycoside hydrolase family 5" evidence="7">
    <location>
        <begin position="92"/>
        <end position="341"/>
    </location>
</feature>
<name>A0A087AYL5_9BIFI</name>
<evidence type="ECO:0000256" key="3">
    <source>
        <dbReference type="ARBA" id="ARBA00022801"/>
    </source>
</evidence>
<evidence type="ECO:0000256" key="6">
    <source>
        <dbReference type="SAM" id="MobiDB-lite"/>
    </source>
</evidence>
<dbReference type="PROSITE" id="PS00659">
    <property type="entry name" value="GLYCOSYL_HYDROL_F5"/>
    <property type="match status" value="1"/>
</dbReference>
<dbReference type="SUPFAM" id="SSF51445">
    <property type="entry name" value="(Trans)glycosidases"/>
    <property type="match status" value="1"/>
</dbReference>
<dbReference type="RefSeq" id="WP_051920791.1">
    <property type="nucleotide sequence ID" value="NZ_JGYV01000006.1"/>
</dbReference>
<keyword evidence="4 5" id="KW-0326">Glycosidase</keyword>
<dbReference type="GO" id="GO:0008810">
    <property type="term" value="F:cellulase activity"/>
    <property type="evidence" value="ECO:0007669"/>
    <property type="project" value="UniProtKB-EC"/>
</dbReference>
<dbReference type="InterPro" id="IPR018087">
    <property type="entry name" value="Glyco_hydro_5_CS"/>
</dbReference>
<sequence length="379" mass="41525">MNAWKENHGPAGDVRPTHLMATAILVSLLLLLSPLFAGCGATDAAATAGDASPTDTPTTVTRRDEPSPDTSPSNVQSADAVVPLHVSGAYLVDAQGQPKQLRGVSTHGIAWFPQYVNGDLFGWLKEDWDINTVRLSMYTAESDGYCTDGDRARLTDLMRQGIDAAIAHDLYVIVDWHTLSDNDPNTHVEEAKEFFSAISKEYAGKANVLYEICNEPNGATNWDDVKRYAGQVIPAIRANDADAVVLVGTPDWDQDLADAQRDPLDFDNVMYTLHFYANEHSAQLRDRLVAAVEAGTPIFVSEFGTTDAGGNGTVNTAAAENWLDVLDRYHVSYVIWSLSDKEESSALFTTDNSTHPTESDLSEQGRWYRGYLRAHADRQ</sequence>
<dbReference type="OrthoDB" id="182870at2"/>
<keyword evidence="9" id="KW-1185">Reference proteome</keyword>
<dbReference type="InterPro" id="IPR001547">
    <property type="entry name" value="Glyco_hydro_5"/>
</dbReference>
<dbReference type="STRING" id="1688.BCUN_1477"/>
<dbReference type="EC" id="3.2.1.4" evidence="2"/>
<reference evidence="8 9" key="1">
    <citation type="submission" date="2014-03" db="EMBL/GenBank/DDBJ databases">
        <title>Genomics of Bifidobacteria.</title>
        <authorList>
            <person name="Ventura M."/>
            <person name="Milani C."/>
            <person name="Lugli G.A."/>
        </authorList>
    </citation>
    <scope>NUCLEOTIDE SEQUENCE [LARGE SCALE GENOMIC DNA]</scope>
    <source>
        <strain evidence="8 9">LMG 10738</strain>
    </source>
</reference>
<evidence type="ECO:0000256" key="2">
    <source>
        <dbReference type="ARBA" id="ARBA00012601"/>
    </source>
</evidence>
<dbReference type="GO" id="GO:0000272">
    <property type="term" value="P:polysaccharide catabolic process"/>
    <property type="evidence" value="ECO:0007669"/>
    <property type="project" value="InterPro"/>
</dbReference>
<proteinExistence type="inferred from homology"/>
<dbReference type="Proteomes" id="UP000029067">
    <property type="component" value="Unassembled WGS sequence"/>
</dbReference>
<feature type="compositionally biased region" description="Low complexity" evidence="6">
    <location>
        <begin position="44"/>
        <end position="60"/>
    </location>
</feature>
<protein>
    <recommendedName>
        <fullName evidence="2">cellulase</fullName>
        <ecNumber evidence="2">3.2.1.4</ecNumber>
    </recommendedName>
</protein>